<dbReference type="EMBL" id="JAOTML010000001">
    <property type="protein sequence ID" value="MCY3052530.1"/>
    <property type="molecule type" value="Genomic_DNA"/>
</dbReference>
<dbReference type="CDD" id="cd01171">
    <property type="entry name" value="YXKO-related"/>
    <property type="match status" value="1"/>
</dbReference>
<dbReference type="NCBIfam" id="TIGR00196">
    <property type="entry name" value="yjeF_cterm"/>
    <property type="match status" value="1"/>
</dbReference>
<comment type="catalytic activity">
    <reaction evidence="6">
        <text>(6S)-NADHX + ADP = AMP + phosphate + NADH + H(+)</text>
        <dbReference type="Rhea" id="RHEA:32223"/>
        <dbReference type="ChEBI" id="CHEBI:15378"/>
        <dbReference type="ChEBI" id="CHEBI:43474"/>
        <dbReference type="ChEBI" id="CHEBI:57945"/>
        <dbReference type="ChEBI" id="CHEBI:64074"/>
        <dbReference type="ChEBI" id="CHEBI:456215"/>
        <dbReference type="ChEBI" id="CHEBI:456216"/>
        <dbReference type="EC" id="4.2.1.136"/>
    </reaction>
</comment>
<name>A0A0X8FG17_9LACT</name>
<evidence type="ECO:0000313" key="11">
    <source>
        <dbReference type="Proteomes" id="UP001069145"/>
    </source>
</evidence>
<dbReference type="InterPro" id="IPR029056">
    <property type="entry name" value="Ribokinase-like"/>
</dbReference>
<evidence type="ECO:0000256" key="6">
    <source>
        <dbReference type="HAMAP-Rule" id="MF_01965"/>
    </source>
</evidence>
<evidence type="ECO:0000313" key="10">
    <source>
        <dbReference type="Proteomes" id="UP000594771"/>
    </source>
</evidence>
<protein>
    <recommendedName>
        <fullName evidence="6">ADP-dependent (S)-NAD(P)H-hydrate dehydratase</fullName>
        <ecNumber evidence="6">4.2.1.136</ecNumber>
    </recommendedName>
    <alternativeName>
        <fullName evidence="6">ADP-dependent NAD(P)HX dehydratase</fullName>
    </alternativeName>
</protein>
<sequence length="285" mass="31588">MEEVEINKSEIIQHFPKRQANSYKGDYGNVVLIGGNQSMGGAIQMAAMACVNSGAGLTTVFTDPVNRPAIHSVLPEVMVSDWRRQDSLKKAIEKADVIGIGPGFGRDHSRFNQIMLLIKQVIADKILVIDADAISILSQKDQGLDQLSQAKYLVLTPHYGEWERLSHGEISYHDNEGIQSFVNQYQLNLVLKGAPSRLYFADHSNFYQLAIGNPGMATGGMGDTLTGMVCGFMGQYTDHEAALKTATFLHSYIADCIYQDQYIVRPSQIADLLPRVMKEMEAERE</sequence>
<dbReference type="EMBL" id="CP065662">
    <property type="protein sequence ID" value="QPS00847.1"/>
    <property type="molecule type" value="Genomic_DNA"/>
</dbReference>
<gene>
    <name evidence="6" type="primary">nnrD</name>
    <name evidence="9" type="ORF">I6G68_05475</name>
    <name evidence="8" type="ORF">ODY43_00735</name>
</gene>
<dbReference type="GeneID" id="35767764"/>
<keyword evidence="11" id="KW-1185">Reference proteome</keyword>
<dbReference type="Proteomes" id="UP000594771">
    <property type="component" value="Chromosome"/>
</dbReference>
<reference evidence="8" key="2">
    <citation type="submission" date="2022-09" db="EMBL/GenBank/DDBJ databases">
        <title>Aerococcus urinae taxonomy study.</title>
        <authorList>
            <person name="Christensen J."/>
            <person name="Senneby E."/>
        </authorList>
    </citation>
    <scope>NUCLEOTIDE SEQUENCE</scope>
    <source>
        <strain evidence="8">NLD-066-U95</strain>
    </source>
</reference>
<dbReference type="OrthoDB" id="9806925at2"/>
<evidence type="ECO:0000256" key="1">
    <source>
        <dbReference type="ARBA" id="ARBA00022741"/>
    </source>
</evidence>
<dbReference type="PROSITE" id="PS01050">
    <property type="entry name" value="YJEF_C_2"/>
    <property type="match status" value="1"/>
</dbReference>
<keyword evidence="4 6" id="KW-0520">NAD</keyword>
<evidence type="ECO:0000256" key="5">
    <source>
        <dbReference type="ARBA" id="ARBA00023239"/>
    </source>
</evidence>
<dbReference type="Pfam" id="PF01256">
    <property type="entry name" value="Carb_kinase"/>
    <property type="match status" value="1"/>
</dbReference>
<feature type="binding site" evidence="6">
    <location>
        <position position="42"/>
    </location>
    <ligand>
        <name>(6S)-NADPHX</name>
        <dbReference type="ChEBI" id="CHEBI:64076"/>
    </ligand>
</feature>
<evidence type="ECO:0000256" key="3">
    <source>
        <dbReference type="ARBA" id="ARBA00022857"/>
    </source>
</evidence>
<feature type="binding site" evidence="6">
    <location>
        <position position="222"/>
    </location>
    <ligand>
        <name>AMP</name>
        <dbReference type="ChEBI" id="CHEBI:456215"/>
    </ligand>
</feature>
<proteinExistence type="inferred from homology"/>
<dbReference type="GO" id="GO:0052855">
    <property type="term" value="F:ADP-dependent NAD(P)H-hydrate dehydratase activity"/>
    <property type="evidence" value="ECO:0007669"/>
    <property type="project" value="UniProtKB-UniRule"/>
</dbReference>
<evidence type="ECO:0000256" key="4">
    <source>
        <dbReference type="ARBA" id="ARBA00023027"/>
    </source>
</evidence>
<feature type="binding site" evidence="6">
    <location>
        <position position="103"/>
    </location>
    <ligand>
        <name>(6S)-NADPHX</name>
        <dbReference type="ChEBI" id="CHEBI:64076"/>
    </ligand>
</feature>
<feature type="binding site" evidence="6">
    <location>
        <begin position="192"/>
        <end position="196"/>
    </location>
    <ligand>
        <name>AMP</name>
        <dbReference type="ChEBI" id="CHEBI:456215"/>
    </ligand>
</feature>
<evidence type="ECO:0000313" key="9">
    <source>
        <dbReference type="EMBL" id="QPS00847.1"/>
    </source>
</evidence>
<dbReference type="KEGG" id="aun:AWM73_04580"/>
<dbReference type="Proteomes" id="UP001069145">
    <property type="component" value="Unassembled WGS sequence"/>
</dbReference>
<keyword evidence="2 6" id="KW-0067">ATP-binding</keyword>
<feature type="binding site" evidence="6">
    <location>
        <position position="223"/>
    </location>
    <ligand>
        <name>(6S)-NADPHX</name>
        <dbReference type="ChEBI" id="CHEBI:64076"/>
    </ligand>
</feature>
<dbReference type="PROSITE" id="PS51383">
    <property type="entry name" value="YJEF_C_3"/>
    <property type="match status" value="1"/>
</dbReference>
<comment type="function">
    <text evidence="6">Catalyzes the dehydration of the S-form of NAD(P)HX at the expense of ADP, which is converted to AMP. Together with NAD(P)HX epimerase, which catalyzes the epimerization of the S- and R-forms, the enzyme allows the repair of both epimers of NAD(P)HX, a damaged form of NAD(P)H that is a result of enzymatic or heat-dependent hydration.</text>
</comment>
<comment type="cofactor">
    <cofactor evidence="6">
        <name>Mg(2+)</name>
        <dbReference type="ChEBI" id="CHEBI:18420"/>
    </cofactor>
</comment>
<dbReference type="AlphaFoldDB" id="A0A0X8FG17"/>
<reference evidence="9 10" key="1">
    <citation type="submission" date="2020-12" db="EMBL/GenBank/DDBJ databases">
        <title>FDA dAtabase for Regulatory Grade micrObial Sequences (FDA-ARGOS): Supporting development and validation of Infectious Disease Dx tests.</title>
        <authorList>
            <person name="Sproer C."/>
            <person name="Gronow S."/>
            <person name="Severitt S."/>
            <person name="Schroder I."/>
            <person name="Tallon L."/>
            <person name="Sadzewicz L."/>
            <person name="Zhao X."/>
            <person name="Boylan J."/>
            <person name="Ott S."/>
            <person name="Bowen H."/>
            <person name="Vavikolanu K."/>
            <person name="Mehta A."/>
            <person name="Aluvathingal J."/>
            <person name="Nadendla S."/>
            <person name="Lowell S."/>
            <person name="Myers T."/>
            <person name="Yan Y."/>
            <person name="Sichtig H."/>
        </authorList>
    </citation>
    <scope>NUCLEOTIDE SEQUENCE [LARGE SCALE GENOMIC DNA]</scope>
    <source>
        <strain evidence="9 10">FDAARGOS_911</strain>
    </source>
</reference>
<comment type="similarity">
    <text evidence="6">Belongs to the NnrD/CARKD family.</text>
</comment>
<dbReference type="InterPro" id="IPR000631">
    <property type="entry name" value="CARKD"/>
</dbReference>
<dbReference type="HAMAP" id="MF_01965">
    <property type="entry name" value="NADHX_dehydratase"/>
    <property type="match status" value="1"/>
</dbReference>
<dbReference type="Gene3D" id="3.40.1190.20">
    <property type="match status" value="1"/>
</dbReference>
<comment type="subunit">
    <text evidence="6">Homotetramer.</text>
</comment>
<feature type="domain" description="YjeF C-terminal" evidence="7">
    <location>
        <begin position="7"/>
        <end position="280"/>
    </location>
</feature>
<feature type="binding site" evidence="6">
    <location>
        <position position="158"/>
    </location>
    <ligand>
        <name>(6S)-NADPHX</name>
        <dbReference type="ChEBI" id="CHEBI:64076"/>
    </ligand>
</feature>
<organism evidence="9 10">
    <name type="scientific">Aerococcus urinae</name>
    <dbReference type="NCBI Taxonomy" id="1376"/>
    <lineage>
        <taxon>Bacteria</taxon>
        <taxon>Bacillati</taxon>
        <taxon>Bacillota</taxon>
        <taxon>Bacilli</taxon>
        <taxon>Lactobacillales</taxon>
        <taxon>Aerococcaceae</taxon>
        <taxon>Aerococcus</taxon>
    </lineage>
</organism>
<dbReference type="EC" id="4.2.1.136" evidence="6"/>
<dbReference type="PANTHER" id="PTHR12592:SF0">
    <property type="entry name" value="ATP-DEPENDENT (S)-NAD(P)H-HYDRATE DEHYDRATASE"/>
    <property type="match status" value="1"/>
</dbReference>
<evidence type="ECO:0000259" key="7">
    <source>
        <dbReference type="PROSITE" id="PS51383"/>
    </source>
</evidence>
<dbReference type="GO" id="GO:0005524">
    <property type="term" value="F:ATP binding"/>
    <property type="evidence" value="ECO:0007669"/>
    <property type="project" value="UniProtKB-KW"/>
</dbReference>
<evidence type="ECO:0000313" key="8">
    <source>
        <dbReference type="EMBL" id="MCY3052530.1"/>
    </source>
</evidence>
<dbReference type="InterPro" id="IPR017953">
    <property type="entry name" value="Carbohydrate_kinase_pred_CS"/>
</dbReference>
<evidence type="ECO:0000256" key="2">
    <source>
        <dbReference type="ARBA" id="ARBA00022840"/>
    </source>
</evidence>
<dbReference type="SUPFAM" id="SSF53613">
    <property type="entry name" value="Ribokinase-like"/>
    <property type="match status" value="1"/>
</dbReference>
<dbReference type="GO" id="GO:0046496">
    <property type="term" value="P:nicotinamide nucleotide metabolic process"/>
    <property type="evidence" value="ECO:0007669"/>
    <property type="project" value="UniProtKB-UniRule"/>
</dbReference>
<dbReference type="PANTHER" id="PTHR12592">
    <property type="entry name" value="ATP-DEPENDENT (S)-NAD(P)H-HYDRATE DEHYDRATASE FAMILY MEMBER"/>
    <property type="match status" value="1"/>
</dbReference>
<dbReference type="GO" id="GO:0052856">
    <property type="term" value="F:NAD(P)HX epimerase activity"/>
    <property type="evidence" value="ECO:0007669"/>
    <property type="project" value="TreeGrafter"/>
</dbReference>
<keyword evidence="3 6" id="KW-0521">NADP</keyword>
<dbReference type="GO" id="GO:0110051">
    <property type="term" value="P:metabolite repair"/>
    <property type="evidence" value="ECO:0007669"/>
    <property type="project" value="TreeGrafter"/>
</dbReference>
<accession>A0A0X8FG17</accession>
<dbReference type="RefSeq" id="WP_060778280.1">
    <property type="nucleotide sequence ID" value="NZ_CAJHLF010000002.1"/>
</dbReference>
<keyword evidence="5 6" id="KW-0456">Lyase</keyword>
<comment type="catalytic activity">
    <reaction evidence="6">
        <text>(6S)-NADPHX + ADP = AMP + phosphate + NADPH + H(+)</text>
        <dbReference type="Rhea" id="RHEA:32235"/>
        <dbReference type="ChEBI" id="CHEBI:15378"/>
        <dbReference type="ChEBI" id="CHEBI:43474"/>
        <dbReference type="ChEBI" id="CHEBI:57783"/>
        <dbReference type="ChEBI" id="CHEBI:64076"/>
        <dbReference type="ChEBI" id="CHEBI:456215"/>
        <dbReference type="ChEBI" id="CHEBI:456216"/>
        <dbReference type="EC" id="4.2.1.136"/>
    </reaction>
</comment>
<keyword evidence="1 6" id="KW-0547">Nucleotide-binding</keyword>